<dbReference type="SUPFAM" id="SSF53448">
    <property type="entry name" value="Nucleotide-diphospho-sugar transferases"/>
    <property type="match status" value="1"/>
</dbReference>
<dbReference type="PATRIC" id="fig|123899.6.peg.2430"/>
<dbReference type="InterPro" id="IPR029044">
    <property type="entry name" value="Nucleotide-diphossugar_trans"/>
</dbReference>
<proteinExistence type="predicted"/>
<gene>
    <name evidence="1" type="ORF">SAMEA3906487_02443</name>
</gene>
<dbReference type="OrthoDB" id="5379371at2"/>
<dbReference type="KEGG" id="btrm:SAMEA390648702443"/>
<name>A0A157NAY9_9BORD</name>
<organism evidence="1 2">
    <name type="scientific">Bordetella trematum</name>
    <dbReference type="NCBI Taxonomy" id="123899"/>
    <lineage>
        <taxon>Bacteria</taxon>
        <taxon>Pseudomonadati</taxon>
        <taxon>Pseudomonadota</taxon>
        <taxon>Betaproteobacteria</taxon>
        <taxon>Burkholderiales</taxon>
        <taxon>Alcaligenaceae</taxon>
        <taxon>Bordetella</taxon>
    </lineage>
</organism>
<evidence type="ECO:0000313" key="1">
    <source>
        <dbReference type="EMBL" id="SAI70768.1"/>
    </source>
</evidence>
<dbReference type="AlphaFoldDB" id="A0A157NAY9"/>
<keyword evidence="2" id="KW-1185">Reference proteome</keyword>
<dbReference type="STRING" id="123899.SAMEA3906487_02443"/>
<dbReference type="eggNOG" id="COG1216">
    <property type="taxonomic scope" value="Bacteria"/>
</dbReference>
<sequence>MGYPYRVAAQISMYPMDYPHAALLLPHQIRVWAPMVDRIVVTIDTHRSRTGRYRGNHFEEYRDKLLALARELQRDTPQLEVIEVDYSDRARHDVAQSFFGLDDIPVKAWDGGPFYAYFYGMHHSQARYIVHFDGDMLFGGGSHRWVEEAIAFTEDDPSVLLTGPFPGPPAADAVIHGHGLPEPQRIEVAGAPAYRFQTASTRIFMLDMERLRETLGVLPLLPPGPVQRLKSHVLGHPPLAREAEVILGEVLRMHGLYRVDLLGSGPGLWSLHPPYRGAAFYRQLPEVIAAVEAGTLPAAQCGHYDIHDSVIDWSDQRAATRRHKRWLRMAKDRLRR</sequence>
<dbReference type="Proteomes" id="UP000076825">
    <property type="component" value="Chromosome 1"/>
</dbReference>
<evidence type="ECO:0000313" key="2">
    <source>
        <dbReference type="Proteomes" id="UP000076825"/>
    </source>
</evidence>
<reference evidence="1 2" key="1">
    <citation type="submission" date="2016-04" db="EMBL/GenBank/DDBJ databases">
        <authorList>
            <consortium name="Pathogen Informatics"/>
        </authorList>
    </citation>
    <scope>NUCLEOTIDE SEQUENCE [LARGE SCALE GENOMIC DNA]</scope>
    <source>
        <strain evidence="1 2">H044680328</strain>
    </source>
</reference>
<dbReference type="EMBL" id="LT546645">
    <property type="protein sequence ID" value="SAI70768.1"/>
    <property type="molecule type" value="Genomic_DNA"/>
</dbReference>
<protein>
    <submittedName>
        <fullName evidence="1">Capsular polysaccharide biosynthesis protein</fullName>
    </submittedName>
</protein>
<accession>A0A157NAY9</accession>